<sequence>MANASKRDGRAGTAAKRAAKAAATGAAGASSGKGARRAAGAGGNSGNAGNAGNTAGTSGNGGNGGSAAARRAEERELRQLLDALTAVRDGNFRRRLTVSGNGVMSEIAAVFNDVVDRNQHLAGELARVRRVVGREGKLSERFVSGPGEGAWAASFENANALVEDLVRPTVEVGRVLAAVAEGDLSQRMEQRVGDQPLRGEVLRMGRTVNGLVDQLSAFADEVTRVAREVGTEGKLGGQAQVRGVSGSWKDLTDSVNTMASRLTAQVRDIALVTTAVAKGDLSRKVTVEVAGEMLELKNTVNTMVDQLSGFADEVTRMAREVGTEGRLGGQARVEGVSGTWKDLTDSVNVMAGNLTAQVRDIAQVTTAVAYGDLSQTITVSARGEMAQLAETINSMTGTLRTFASEVTRVAREVGIEGRLGVQAQVPGGAGIWKGLTDSVNTAFFNLTAQVRDIAQVTTAVAQGDLSQKITVDVSGEMLELKNTVNTMVDQLSAFASEVTRVAREVGSDGILGGQAQVPGVAGTWKDLTDSVNFMAGNLTGQVRNIAQVSTAVARGDLSQKITVDVSGEMLELKNTVNTMVDQLSAFASEVTRVAREVGSDGVLGGQARVVPGVAGVWLDLTDSVNFMAGNLTGQVRNIADVTTAVARGDLSKKIDVEARGEILELKNTVNTMVDQLSAFAGEVTRVAREVGTEGILGGQAQVLGLGGVWRDLTYSVNFMAGNLTGQVRSIAQVATAVAKGDLSQKITVDARGEILELKTTINTMVDQLSAFAGEVTRVAREVGTEGRLGGQADVKGVSGTWKDLTESVNVMAGNLTGQVRSIAEVTTAVAGGDLTQKIMVDARGEILELKDTINTMVDQLSAFADEVTRVAREVGTEGILGGQARVRGVSGTWKDLTDNVNSMGNNLTSQVRNIAQVATAVASGDLSKKIDVEARGEVLELKNTLNTMVDTLRAFADEVTRVAREVGTEGILGGQAHVPGVAGTWKDLTDNVNSMADNLTGQVRSIAEVTTAVARGDLSQKITVDARGEILELKTTINTMVDQLSAFASEVTRVAREVGSDGILGGQAEVEGVSGTWKQLTENVNELAGNLTRQVRAIAEVATAVTRGDLTLQIDVDARGEILELRDNINQMIANLGETTRANIEQDWLKTNLARISGLMQGRRDLMAVAALIMSELTPVVSAQHGAFFLAESTIEDRIELRLIASYGYQSGGAPTRFRLGQSLVGQAALEKRSILVEQAPPGYIKISSGLGEAPPVNVVVLPVLFEDQLLGVLELASFSAFTQVHRNFLEQLNEQIGVTVNTIMANSRTEMLLAESQRLTEELQERSEELQRQQGELRHSNAELEDKAELLARQNRDIEIKNSEIEQARKALEERAEQLALSSRYKSEFLANMSHELRTPLNSLLILAKLLADNVEGNLTRKQVEFSETIHAAGSDLLQLINDILDLSKVQAGKMDVRPARIALAQLMDYVEATIRPLAVEKGLDFTVHVSPEVPGTLYTDEQRLQQVLRNLLSNAVKFTDTGSVEVVIRLTDDIPVSGGDLEDAAHAIAFSVVDTGIGIAEDKLKVIFEAFQQADGTTSRRYGGTGLGLSISREIAWLLGGEIHAESEAGRGSTFTLYVPLDNVLAEDAQAPSAATAARPLGAGPESAAADGRPAITAAPDGFAAQRPAASRKRILAVEEPQAEGGPIATTLAGLGDLVEVATAATPAEAAAAIELFAPACIVVDLRLADEGGWRLLDAVSGRADLQDVPVVVHVPVRPTRSEAARLRAYRRRIATLHRVSGPDALADFVTDAVRRSPEEVRTKPAVHPFEGSFRGEKVLIVDDDVRNVFALTSVLEQYGLVVTYAENGREGIEKLQAEEDIAIVLMDIMMPEMDGYATTSAIRRMPQYAGLPIIALTAKAMKGDQEKSIASGASDYVAKPVDTGHLLGLIRTWLEH</sequence>
<dbReference type="RefSeq" id="WP_235057573.1">
    <property type="nucleotide sequence ID" value="NZ_JAKFHA010000039.1"/>
</dbReference>
<evidence type="ECO:0000256" key="11">
    <source>
        <dbReference type="ARBA" id="ARBA00074306"/>
    </source>
</evidence>
<dbReference type="Pfam" id="PF13185">
    <property type="entry name" value="GAF_2"/>
    <property type="match status" value="1"/>
</dbReference>
<dbReference type="SMART" id="SM00387">
    <property type="entry name" value="HATPase_c"/>
    <property type="match status" value="1"/>
</dbReference>
<dbReference type="InterPro" id="IPR003661">
    <property type="entry name" value="HisK_dim/P_dom"/>
</dbReference>
<dbReference type="PROSITE" id="PS50885">
    <property type="entry name" value="HAMP"/>
    <property type="match status" value="12"/>
</dbReference>
<name>A0AA41U3I9_9ACTN</name>
<dbReference type="FunFam" id="1.20.120.1530:FF:000002">
    <property type="entry name" value="Two-component osmosensing histidine kinase"/>
    <property type="match status" value="7"/>
</dbReference>
<dbReference type="Pfam" id="PF02518">
    <property type="entry name" value="HATPase_c"/>
    <property type="match status" value="1"/>
</dbReference>
<dbReference type="GO" id="GO:0005886">
    <property type="term" value="C:plasma membrane"/>
    <property type="evidence" value="ECO:0007669"/>
    <property type="project" value="UniProtKB-SubCell"/>
</dbReference>
<evidence type="ECO:0000259" key="17">
    <source>
        <dbReference type="PROSITE" id="PS50885"/>
    </source>
</evidence>
<evidence type="ECO:0000256" key="8">
    <source>
        <dbReference type="ARBA" id="ARBA00022777"/>
    </source>
</evidence>
<dbReference type="SUPFAM" id="SSF55874">
    <property type="entry name" value="ATPase domain of HSP90 chaperone/DNA topoisomerase II/histidine kinase"/>
    <property type="match status" value="1"/>
</dbReference>
<evidence type="ECO:0000256" key="14">
    <source>
        <dbReference type="SAM" id="MobiDB-lite"/>
    </source>
</evidence>
<feature type="modified residue" description="4-aspartylphosphate" evidence="12">
    <location>
        <position position="1870"/>
    </location>
</feature>
<feature type="domain" description="HAMP" evidence="17">
    <location>
        <begin position="536"/>
        <end position="588"/>
    </location>
</feature>
<feature type="domain" description="HAMP" evidence="17">
    <location>
        <begin position="352"/>
        <end position="404"/>
    </location>
</feature>
<dbReference type="SMART" id="SM00065">
    <property type="entry name" value="GAF"/>
    <property type="match status" value="1"/>
</dbReference>
<keyword evidence="13" id="KW-0175">Coiled coil</keyword>
<feature type="domain" description="HAMP" evidence="17">
    <location>
        <begin position="721"/>
        <end position="773"/>
    </location>
</feature>
<dbReference type="InterPro" id="IPR036890">
    <property type="entry name" value="HATPase_C_sf"/>
</dbReference>
<dbReference type="PROSITE" id="PS50110">
    <property type="entry name" value="RESPONSE_REGULATORY"/>
    <property type="match status" value="1"/>
</dbReference>
<feature type="compositionally biased region" description="Basic and acidic residues" evidence="14">
    <location>
        <begin position="1"/>
        <end position="10"/>
    </location>
</feature>
<gene>
    <name evidence="18" type="ORF">LZ495_37075</name>
</gene>
<dbReference type="InterPro" id="IPR004358">
    <property type="entry name" value="Sig_transdc_His_kin-like_C"/>
</dbReference>
<comment type="catalytic activity">
    <reaction evidence="1">
        <text>ATP + protein L-histidine = ADP + protein N-phospho-L-histidine.</text>
        <dbReference type="EC" id="2.7.13.3"/>
    </reaction>
</comment>
<feature type="domain" description="HAMP" evidence="17">
    <location>
        <begin position="629"/>
        <end position="681"/>
    </location>
</feature>
<dbReference type="InterPro" id="IPR003660">
    <property type="entry name" value="HAMP_dom"/>
</dbReference>
<evidence type="ECO:0000256" key="5">
    <source>
        <dbReference type="ARBA" id="ARBA00022553"/>
    </source>
</evidence>
<feature type="domain" description="Response regulatory" evidence="16">
    <location>
        <begin position="1820"/>
        <end position="1937"/>
    </location>
</feature>
<accession>A0AA41U3I9</accession>
<feature type="compositionally biased region" description="Low complexity" evidence="14">
    <location>
        <begin position="11"/>
        <end position="39"/>
    </location>
</feature>
<dbReference type="CDD" id="cd00082">
    <property type="entry name" value="HisKA"/>
    <property type="match status" value="1"/>
</dbReference>
<dbReference type="InterPro" id="IPR029016">
    <property type="entry name" value="GAF-like_dom_sf"/>
</dbReference>
<evidence type="ECO:0000256" key="6">
    <source>
        <dbReference type="ARBA" id="ARBA00022679"/>
    </source>
</evidence>
<keyword evidence="7" id="KW-0812">Transmembrane</keyword>
<dbReference type="InterPro" id="IPR036097">
    <property type="entry name" value="HisK_dim/P_sf"/>
</dbReference>
<comment type="subcellular location">
    <subcellularLocation>
        <location evidence="2">Cell membrane</location>
    </subcellularLocation>
</comment>
<feature type="domain" description="HAMP" evidence="17">
    <location>
        <begin position="71"/>
        <end position="123"/>
    </location>
</feature>
<dbReference type="Pfam" id="PF00672">
    <property type="entry name" value="HAMP"/>
    <property type="match status" value="10"/>
</dbReference>
<evidence type="ECO:0000313" key="19">
    <source>
        <dbReference type="Proteomes" id="UP001165378"/>
    </source>
</evidence>
<organism evidence="18 19">
    <name type="scientific">Yinghuangia soli</name>
    <dbReference type="NCBI Taxonomy" id="2908204"/>
    <lineage>
        <taxon>Bacteria</taxon>
        <taxon>Bacillati</taxon>
        <taxon>Actinomycetota</taxon>
        <taxon>Actinomycetes</taxon>
        <taxon>Kitasatosporales</taxon>
        <taxon>Streptomycetaceae</taxon>
        <taxon>Yinghuangia</taxon>
    </lineage>
</organism>
<dbReference type="InterPro" id="IPR005467">
    <property type="entry name" value="His_kinase_dom"/>
</dbReference>
<dbReference type="GO" id="GO:0000155">
    <property type="term" value="F:phosphorelay sensor kinase activity"/>
    <property type="evidence" value="ECO:0007669"/>
    <property type="project" value="InterPro"/>
</dbReference>
<dbReference type="SUPFAM" id="SSF47384">
    <property type="entry name" value="Homodimeric domain of signal transducing histidine kinase"/>
    <property type="match status" value="1"/>
</dbReference>
<dbReference type="SUPFAM" id="SSF158472">
    <property type="entry name" value="HAMP domain-like"/>
    <property type="match status" value="1"/>
</dbReference>
<evidence type="ECO:0000256" key="1">
    <source>
        <dbReference type="ARBA" id="ARBA00000085"/>
    </source>
</evidence>
<evidence type="ECO:0000256" key="13">
    <source>
        <dbReference type="SAM" id="Coils"/>
    </source>
</evidence>
<dbReference type="PRINTS" id="PR00344">
    <property type="entry name" value="BCTRLSENSOR"/>
</dbReference>
<evidence type="ECO:0000259" key="16">
    <source>
        <dbReference type="PROSITE" id="PS50110"/>
    </source>
</evidence>
<dbReference type="InterPro" id="IPR003594">
    <property type="entry name" value="HATPase_dom"/>
</dbReference>
<feature type="compositionally biased region" description="Low complexity" evidence="14">
    <location>
        <begin position="47"/>
        <end position="57"/>
    </location>
</feature>
<evidence type="ECO:0000256" key="4">
    <source>
        <dbReference type="ARBA" id="ARBA00012438"/>
    </source>
</evidence>
<dbReference type="Gene3D" id="3.40.50.2300">
    <property type="match status" value="1"/>
</dbReference>
<feature type="domain" description="HAMP" evidence="17">
    <location>
        <begin position="813"/>
        <end position="865"/>
    </location>
</feature>
<dbReference type="Gene3D" id="1.20.120.1530">
    <property type="match status" value="8"/>
</dbReference>
<dbReference type="Pfam" id="PF00072">
    <property type="entry name" value="Response_reg"/>
    <property type="match status" value="1"/>
</dbReference>
<dbReference type="PANTHER" id="PTHR45339">
    <property type="entry name" value="HYBRID SIGNAL TRANSDUCTION HISTIDINE KINASE J"/>
    <property type="match status" value="1"/>
</dbReference>
<evidence type="ECO:0000256" key="9">
    <source>
        <dbReference type="ARBA" id="ARBA00022989"/>
    </source>
</evidence>
<dbReference type="SMART" id="SM00304">
    <property type="entry name" value="HAMP"/>
    <property type="match status" value="12"/>
</dbReference>
<protein>
    <recommendedName>
        <fullName evidence="11">Circadian input-output histidine kinase CikA</fullName>
        <ecNumber evidence="4">2.7.13.3</ecNumber>
    </recommendedName>
</protein>
<dbReference type="CDD" id="cd16922">
    <property type="entry name" value="HATPase_EvgS-ArcB-TorS-like"/>
    <property type="match status" value="1"/>
</dbReference>
<comment type="similarity">
    <text evidence="3">In the N-terminal section; belongs to the phytochrome family.</text>
</comment>
<evidence type="ECO:0000256" key="3">
    <source>
        <dbReference type="ARBA" id="ARBA00006402"/>
    </source>
</evidence>
<reference evidence="18" key="1">
    <citation type="submission" date="2022-01" db="EMBL/GenBank/DDBJ databases">
        <title>Genome-Based Taxonomic Classification of the Phylum Actinobacteria.</title>
        <authorList>
            <person name="Gao Y."/>
        </authorList>
    </citation>
    <scope>NUCLEOTIDE SEQUENCE</scope>
    <source>
        <strain evidence="18">KLBMP 8922</strain>
    </source>
</reference>
<feature type="domain" description="Histidine kinase" evidence="15">
    <location>
        <begin position="1393"/>
        <end position="1625"/>
    </location>
</feature>
<dbReference type="PANTHER" id="PTHR45339:SF1">
    <property type="entry name" value="HYBRID SIGNAL TRANSDUCTION HISTIDINE KINASE J"/>
    <property type="match status" value="1"/>
</dbReference>
<dbReference type="InterPro" id="IPR003018">
    <property type="entry name" value="GAF"/>
</dbReference>
<dbReference type="Gene3D" id="3.30.565.10">
    <property type="entry name" value="Histidine kinase-like ATPase, C-terminal domain"/>
    <property type="match status" value="1"/>
</dbReference>
<dbReference type="InterPro" id="IPR001789">
    <property type="entry name" value="Sig_transdc_resp-reg_receiver"/>
</dbReference>
<dbReference type="InterPro" id="IPR011006">
    <property type="entry name" value="CheY-like_superfamily"/>
</dbReference>
<dbReference type="SMART" id="SM00388">
    <property type="entry name" value="HisKA"/>
    <property type="match status" value="1"/>
</dbReference>
<feature type="domain" description="HAMP" evidence="17">
    <location>
        <begin position="260"/>
        <end position="312"/>
    </location>
</feature>
<dbReference type="SUPFAM" id="SSF58104">
    <property type="entry name" value="Methyl-accepting chemotaxis protein (MCP) signaling domain"/>
    <property type="match status" value="5"/>
</dbReference>
<evidence type="ECO:0000256" key="12">
    <source>
        <dbReference type="PROSITE-ProRule" id="PRU00169"/>
    </source>
</evidence>
<evidence type="ECO:0000256" key="2">
    <source>
        <dbReference type="ARBA" id="ARBA00004236"/>
    </source>
</evidence>
<dbReference type="EC" id="2.7.13.3" evidence="4"/>
<evidence type="ECO:0000259" key="15">
    <source>
        <dbReference type="PROSITE" id="PS50109"/>
    </source>
</evidence>
<dbReference type="Proteomes" id="UP001165378">
    <property type="component" value="Unassembled WGS sequence"/>
</dbReference>
<dbReference type="FunFam" id="3.30.565.10:FF:000010">
    <property type="entry name" value="Sensor histidine kinase RcsC"/>
    <property type="match status" value="1"/>
</dbReference>
<dbReference type="CDD" id="cd06225">
    <property type="entry name" value="HAMP"/>
    <property type="match status" value="11"/>
</dbReference>
<comment type="caution">
    <text evidence="18">The sequence shown here is derived from an EMBL/GenBank/DDBJ whole genome shotgun (WGS) entry which is preliminary data.</text>
</comment>
<feature type="region of interest" description="Disordered" evidence="14">
    <location>
        <begin position="1"/>
        <end position="73"/>
    </location>
</feature>
<feature type="domain" description="HAMP" evidence="17">
    <location>
        <begin position="1089"/>
        <end position="1141"/>
    </location>
</feature>
<feature type="domain" description="HAMP" evidence="17">
    <location>
        <begin position="444"/>
        <end position="496"/>
    </location>
</feature>
<keyword evidence="9" id="KW-1133">Transmembrane helix</keyword>
<dbReference type="SUPFAM" id="SSF52172">
    <property type="entry name" value="CheY-like"/>
    <property type="match status" value="2"/>
</dbReference>
<evidence type="ECO:0000256" key="10">
    <source>
        <dbReference type="ARBA" id="ARBA00023012"/>
    </source>
</evidence>
<evidence type="ECO:0000256" key="7">
    <source>
        <dbReference type="ARBA" id="ARBA00022692"/>
    </source>
</evidence>
<keyword evidence="8" id="KW-0418">Kinase</keyword>
<keyword evidence="6" id="KW-0808">Transferase</keyword>
<dbReference type="SUPFAM" id="SSF55781">
    <property type="entry name" value="GAF domain-like"/>
    <property type="match status" value="1"/>
</dbReference>
<keyword evidence="19" id="KW-1185">Reference proteome</keyword>
<dbReference type="PROSITE" id="PS50109">
    <property type="entry name" value="HIS_KIN"/>
    <property type="match status" value="1"/>
</dbReference>
<dbReference type="CDD" id="cd17546">
    <property type="entry name" value="REC_hyHK_CKI1_RcsC-like"/>
    <property type="match status" value="1"/>
</dbReference>
<dbReference type="EMBL" id="JAKFHA010000039">
    <property type="protein sequence ID" value="MCF2532798.1"/>
    <property type="molecule type" value="Genomic_DNA"/>
</dbReference>
<dbReference type="Gene3D" id="3.30.450.40">
    <property type="match status" value="1"/>
</dbReference>
<dbReference type="SMART" id="SM00448">
    <property type="entry name" value="REC"/>
    <property type="match status" value="1"/>
</dbReference>
<proteinExistence type="inferred from homology"/>
<feature type="coiled-coil region" evidence="13">
    <location>
        <begin position="1314"/>
        <end position="1383"/>
    </location>
</feature>
<feature type="domain" description="HAMP" evidence="17">
    <location>
        <begin position="905"/>
        <end position="957"/>
    </location>
</feature>
<dbReference type="Pfam" id="PF00512">
    <property type="entry name" value="HisKA"/>
    <property type="match status" value="1"/>
</dbReference>
<feature type="domain" description="HAMP" evidence="17">
    <location>
        <begin position="163"/>
        <end position="220"/>
    </location>
</feature>
<keyword evidence="10" id="KW-0902">Two-component regulatory system</keyword>
<keyword evidence="9" id="KW-0472">Membrane</keyword>
<dbReference type="Gene3D" id="1.10.287.130">
    <property type="match status" value="1"/>
</dbReference>
<feature type="domain" description="HAMP" evidence="17">
    <location>
        <begin position="997"/>
        <end position="1049"/>
    </location>
</feature>
<evidence type="ECO:0000313" key="18">
    <source>
        <dbReference type="EMBL" id="MCF2532798.1"/>
    </source>
</evidence>
<keyword evidence="5 12" id="KW-0597">Phosphoprotein</keyword>